<reference evidence="2 3" key="1">
    <citation type="journal article" date="2016" name="Nat. Commun.">
        <title>Thousands of microbial genomes shed light on interconnected biogeochemical processes in an aquifer system.</title>
        <authorList>
            <person name="Anantharaman K."/>
            <person name="Brown C.T."/>
            <person name="Hug L.A."/>
            <person name="Sharon I."/>
            <person name="Castelle C.J."/>
            <person name="Probst A.J."/>
            <person name="Thomas B.C."/>
            <person name="Singh A."/>
            <person name="Wilkins M.J."/>
            <person name="Karaoz U."/>
            <person name="Brodie E.L."/>
            <person name="Williams K.H."/>
            <person name="Hubbard S.S."/>
            <person name="Banfield J.F."/>
        </authorList>
    </citation>
    <scope>NUCLEOTIDE SEQUENCE [LARGE SCALE GENOMIC DNA]</scope>
</reference>
<dbReference type="EMBL" id="MGAL01000024">
    <property type="protein sequence ID" value="OGK48009.1"/>
    <property type="molecule type" value="Genomic_DNA"/>
</dbReference>
<evidence type="ECO:0000313" key="3">
    <source>
        <dbReference type="Proteomes" id="UP000177141"/>
    </source>
</evidence>
<feature type="transmembrane region" description="Helical" evidence="1">
    <location>
        <begin position="44"/>
        <end position="64"/>
    </location>
</feature>
<keyword evidence="1" id="KW-0472">Membrane</keyword>
<keyword evidence="1" id="KW-1133">Transmembrane helix</keyword>
<gene>
    <name evidence="2" type="ORF">A3A93_04375</name>
</gene>
<comment type="caution">
    <text evidence="2">The sequence shown here is derived from an EMBL/GenBank/DDBJ whole genome shotgun (WGS) entry which is preliminary data.</text>
</comment>
<dbReference type="AlphaFoldDB" id="A0A1F7IXD5"/>
<protein>
    <submittedName>
        <fullName evidence="2">Uncharacterized protein</fullName>
    </submittedName>
</protein>
<sequence>MILWILVLILVTLILWSLYNTVKRAPKEISNKIESFFSEKKVELLTTLAVAVGTIFINKFRSFFGKEK</sequence>
<accession>A0A1F7IXD5</accession>
<name>A0A1F7IXD5_9BACT</name>
<proteinExistence type="predicted"/>
<dbReference type="Proteomes" id="UP000177141">
    <property type="component" value="Unassembled WGS sequence"/>
</dbReference>
<organism evidence="2 3">
    <name type="scientific">Candidatus Roizmanbacteria bacterium RIFCSPLOWO2_01_FULL_38_12</name>
    <dbReference type="NCBI Taxonomy" id="1802061"/>
    <lineage>
        <taxon>Bacteria</taxon>
        <taxon>Candidatus Roizmaniibacteriota</taxon>
    </lineage>
</organism>
<evidence type="ECO:0000313" key="2">
    <source>
        <dbReference type="EMBL" id="OGK48009.1"/>
    </source>
</evidence>
<evidence type="ECO:0000256" key="1">
    <source>
        <dbReference type="SAM" id="Phobius"/>
    </source>
</evidence>
<keyword evidence="1" id="KW-0812">Transmembrane</keyword>